<feature type="binding site" evidence="5">
    <location>
        <begin position="92"/>
        <end position="94"/>
    </location>
    <ligand>
        <name>biotin</name>
        <dbReference type="ChEBI" id="CHEBI:57586"/>
    </ligand>
</feature>
<dbReference type="GO" id="GO:0004077">
    <property type="term" value="F:biotin--[biotin carboxyl-carrier protein] ligase activity"/>
    <property type="evidence" value="ECO:0007669"/>
    <property type="project" value="UniProtKB-UniRule"/>
</dbReference>
<comment type="similarity">
    <text evidence="5">Belongs to the biotin--protein ligase family.</text>
</comment>
<accession>A0A562JBM8</accession>
<dbReference type="InterPro" id="IPR030855">
    <property type="entry name" value="Bifunct_BirA"/>
</dbReference>
<feature type="binding site" evidence="5">
    <location>
        <position position="116"/>
    </location>
    <ligand>
        <name>biotin</name>
        <dbReference type="ChEBI" id="CHEBI:57586"/>
    </ligand>
</feature>
<dbReference type="GO" id="GO:0005524">
    <property type="term" value="F:ATP binding"/>
    <property type="evidence" value="ECO:0007669"/>
    <property type="project" value="UniProtKB-UniRule"/>
</dbReference>
<dbReference type="Pfam" id="PF02237">
    <property type="entry name" value="BPL_C"/>
    <property type="match status" value="1"/>
</dbReference>
<reference evidence="7 8" key="1">
    <citation type="submission" date="2019-07" db="EMBL/GenBank/DDBJ databases">
        <title>Genomic Encyclopedia of Type Strains, Phase I: the one thousand microbial genomes (KMG-I) project.</title>
        <authorList>
            <person name="Kyrpides N."/>
        </authorList>
    </citation>
    <scope>NUCLEOTIDE SEQUENCE [LARGE SCALE GENOMIC DNA]</scope>
    <source>
        <strain evidence="7 8">DSM 13558</strain>
    </source>
</reference>
<dbReference type="SUPFAM" id="SSF50037">
    <property type="entry name" value="C-terminal domain of transcriptional repressors"/>
    <property type="match status" value="1"/>
</dbReference>
<dbReference type="SUPFAM" id="SSF55681">
    <property type="entry name" value="Class II aaRS and biotin synthetases"/>
    <property type="match status" value="1"/>
</dbReference>
<dbReference type="EC" id="6.3.4.15" evidence="5"/>
<dbReference type="InterPro" id="IPR036388">
    <property type="entry name" value="WH-like_DNA-bd_sf"/>
</dbReference>
<keyword evidence="8" id="KW-1185">Reference proteome</keyword>
<dbReference type="InterPro" id="IPR004143">
    <property type="entry name" value="BPL_LPL_catalytic"/>
</dbReference>
<dbReference type="GO" id="GO:0016740">
    <property type="term" value="F:transferase activity"/>
    <property type="evidence" value="ECO:0007669"/>
    <property type="project" value="UniProtKB-ARBA"/>
</dbReference>
<dbReference type="NCBIfam" id="TIGR00121">
    <property type="entry name" value="birA_ligase"/>
    <property type="match status" value="1"/>
</dbReference>
<dbReference type="SUPFAM" id="SSF46785">
    <property type="entry name" value="Winged helix' DNA-binding domain"/>
    <property type="match status" value="1"/>
</dbReference>
<dbReference type="Gene3D" id="1.10.10.10">
    <property type="entry name" value="Winged helix-like DNA-binding domain superfamily/Winged helix DNA-binding domain"/>
    <property type="match status" value="1"/>
</dbReference>
<sequence length="329" mass="36286">MSVKNEVLNILESNKGKTISGQELADILDVSRTAVWKSINLLKQDGYIIDASSNKGYSLSISSDVVSEESIRMFLNEEFKEIPISVFKSLPSTNTKAKEEAISNAVHGTVIFSDEQTSGRGRFGREFFSPADSGIYMSIILKPNLNLSSSVLVTTAAAVGVLKALDKFTDEKSQIKWVNDIYINGKKVCGILTEAVTDFESGTVESLIVGIGLNVKTKMEDFPDELKDKAGSLLLNQNDNSIRSQLAAEIINNILSISENLENKEFLKIYKNRSLILGKQIIYTKNNKVEEACAHDIDEFGRLVILKNDGKIEHLSSGEVSIKNIVQEK</sequence>
<keyword evidence="1 5" id="KW-0436">Ligase</keyword>
<evidence type="ECO:0000256" key="3">
    <source>
        <dbReference type="ARBA" id="ARBA00022840"/>
    </source>
</evidence>
<dbReference type="Pfam" id="PF08279">
    <property type="entry name" value="HTH_11"/>
    <property type="match status" value="1"/>
</dbReference>
<feature type="DNA-binding region" description="H-T-H motif" evidence="5">
    <location>
        <begin position="21"/>
        <end position="40"/>
    </location>
</feature>
<feature type="binding site" evidence="5">
    <location>
        <position position="187"/>
    </location>
    <ligand>
        <name>biotin</name>
        <dbReference type="ChEBI" id="CHEBI:57586"/>
    </ligand>
</feature>
<dbReference type="AlphaFoldDB" id="A0A562JBM8"/>
<keyword evidence="5" id="KW-0238">DNA-binding</keyword>
<dbReference type="GO" id="GO:0005737">
    <property type="term" value="C:cytoplasm"/>
    <property type="evidence" value="ECO:0007669"/>
    <property type="project" value="TreeGrafter"/>
</dbReference>
<evidence type="ECO:0000256" key="4">
    <source>
        <dbReference type="ARBA" id="ARBA00023267"/>
    </source>
</evidence>
<organism evidence="7 8">
    <name type="scientific">Sedimentibacter saalensis</name>
    <dbReference type="NCBI Taxonomy" id="130788"/>
    <lineage>
        <taxon>Bacteria</taxon>
        <taxon>Bacillati</taxon>
        <taxon>Bacillota</taxon>
        <taxon>Tissierellia</taxon>
        <taxon>Sedimentibacter</taxon>
    </lineage>
</organism>
<dbReference type="HAMAP" id="MF_00978">
    <property type="entry name" value="Bifunct_BirA"/>
    <property type="match status" value="1"/>
</dbReference>
<proteinExistence type="inferred from homology"/>
<keyword evidence="2 5" id="KW-0547">Nucleotide-binding</keyword>
<comment type="catalytic activity">
    <reaction evidence="5">
        <text>biotin + L-lysyl-[protein] + ATP = N(6)-biotinyl-L-lysyl-[protein] + AMP + diphosphate + H(+)</text>
        <dbReference type="Rhea" id="RHEA:11756"/>
        <dbReference type="Rhea" id="RHEA-COMP:9752"/>
        <dbReference type="Rhea" id="RHEA-COMP:10505"/>
        <dbReference type="ChEBI" id="CHEBI:15378"/>
        <dbReference type="ChEBI" id="CHEBI:29969"/>
        <dbReference type="ChEBI" id="CHEBI:30616"/>
        <dbReference type="ChEBI" id="CHEBI:33019"/>
        <dbReference type="ChEBI" id="CHEBI:57586"/>
        <dbReference type="ChEBI" id="CHEBI:83144"/>
        <dbReference type="ChEBI" id="CHEBI:456215"/>
        <dbReference type="EC" id="6.3.4.15"/>
    </reaction>
</comment>
<dbReference type="InterPro" id="IPR004408">
    <property type="entry name" value="Biotin_CoA_COase_ligase"/>
</dbReference>
<keyword evidence="3 5" id="KW-0067">ATP-binding</keyword>
<keyword evidence="5" id="KW-0805">Transcription regulation</keyword>
<evidence type="ECO:0000256" key="2">
    <source>
        <dbReference type="ARBA" id="ARBA00022741"/>
    </source>
</evidence>
<evidence type="ECO:0000259" key="6">
    <source>
        <dbReference type="PROSITE" id="PS51733"/>
    </source>
</evidence>
<dbReference type="CDD" id="cd16442">
    <property type="entry name" value="BPL"/>
    <property type="match status" value="1"/>
</dbReference>
<dbReference type="PANTHER" id="PTHR12835">
    <property type="entry name" value="BIOTIN PROTEIN LIGASE"/>
    <property type="match status" value="1"/>
</dbReference>
<dbReference type="GO" id="GO:0003677">
    <property type="term" value="F:DNA binding"/>
    <property type="evidence" value="ECO:0007669"/>
    <property type="project" value="UniProtKB-UniRule"/>
</dbReference>
<dbReference type="EMBL" id="VLKH01000004">
    <property type="protein sequence ID" value="TWH80579.1"/>
    <property type="molecule type" value="Genomic_DNA"/>
</dbReference>
<feature type="binding site" evidence="5">
    <location>
        <begin position="120"/>
        <end position="122"/>
    </location>
    <ligand>
        <name>biotin</name>
        <dbReference type="ChEBI" id="CHEBI:57586"/>
    </ligand>
</feature>
<gene>
    <name evidence="5" type="primary">birA</name>
    <name evidence="7" type="ORF">LY60_01841</name>
</gene>
<dbReference type="OrthoDB" id="9807064at2"/>
<dbReference type="InterPro" id="IPR013196">
    <property type="entry name" value="HTH_11"/>
</dbReference>
<dbReference type="InterPro" id="IPR003142">
    <property type="entry name" value="BPL_C"/>
</dbReference>
<dbReference type="Gene3D" id="2.30.30.100">
    <property type="match status" value="1"/>
</dbReference>
<dbReference type="GO" id="GO:0009249">
    <property type="term" value="P:protein lipoylation"/>
    <property type="evidence" value="ECO:0007669"/>
    <property type="project" value="UniProtKB-ARBA"/>
</dbReference>
<keyword evidence="5" id="KW-0678">Repressor</keyword>
<dbReference type="Gene3D" id="3.30.930.10">
    <property type="entry name" value="Bira Bifunctional Protein, Domain 2"/>
    <property type="match status" value="1"/>
</dbReference>
<evidence type="ECO:0000256" key="5">
    <source>
        <dbReference type="HAMAP-Rule" id="MF_00978"/>
    </source>
</evidence>
<comment type="function">
    <text evidence="5">Acts both as a biotin--[acetyl-CoA-carboxylase] ligase and a repressor.</text>
</comment>
<evidence type="ECO:0000313" key="7">
    <source>
        <dbReference type="EMBL" id="TWH80579.1"/>
    </source>
</evidence>
<evidence type="ECO:0000256" key="1">
    <source>
        <dbReference type="ARBA" id="ARBA00022598"/>
    </source>
</evidence>
<keyword evidence="5" id="KW-0804">Transcription</keyword>
<dbReference type="Proteomes" id="UP000315343">
    <property type="component" value="Unassembled WGS sequence"/>
</dbReference>
<dbReference type="InterPro" id="IPR045864">
    <property type="entry name" value="aa-tRNA-synth_II/BPL/LPL"/>
</dbReference>
<dbReference type="InterPro" id="IPR008988">
    <property type="entry name" value="Transcriptional_repressor_C"/>
</dbReference>
<comment type="caution">
    <text evidence="7">The sequence shown here is derived from an EMBL/GenBank/DDBJ whole genome shotgun (WGS) entry which is preliminary data.</text>
</comment>
<name>A0A562JBM8_9FIRM</name>
<dbReference type="RefSeq" id="WP_145082555.1">
    <property type="nucleotide sequence ID" value="NZ_DAMBUX010000003.1"/>
</dbReference>
<dbReference type="InterPro" id="IPR036390">
    <property type="entry name" value="WH_DNA-bd_sf"/>
</dbReference>
<dbReference type="GO" id="GO:0006355">
    <property type="term" value="P:regulation of DNA-templated transcription"/>
    <property type="evidence" value="ECO:0007669"/>
    <property type="project" value="UniProtKB-UniRule"/>
</dbReference>
<feature type="domain" description="BPL/LPL catalytic" evidence="6">
    <location>
        <begin position="68"/>
        <end position="262"/>
    </location>
</feature>
<protein>
    <recommendedName>
        <fullName evidence="5">Bifunctional ligase/repressor BirA</fullName>
    </recommendedName>
    <alternativeName>
        <fullName evidence="5">Biotin--[acetyl-CoA-carboxylase] ligase</fullName>
        <ecNumber evidence="5">6.3.4.15</ecNumber>
    </alternativeName>
    <alternativeName>
        <fullName evidence="5">Biotin--protein ligase</fullName>
    </alternativeName>
    <alternativeName>
        <fullName evidence="5">Biotin-[acetyl-CoA carboxylase] synthetase</fullName>
    </alternativeName>
</protein>
<dbReference type="PROSITE" id="PS51733">
    <property type="entry name" value="BPL_LPL_CATALYTIC"/>
    <property type="match status" value="1"/>
</dbReference>
<dbReference type="Pfam" id="PF03099">
    <property type="entry name" value="BPL_LplA_LipB"/>
    <property type="match status" value="1"/>
</dbReference>
<keyword evidence="4 5" id="KW-0092">Biotin</keyword>
<evidence type="ECO:0000313" key="8">
    <source>
        <dbReference type="Proteomes" id="UP000315343"/>
    </source>
</evidence>
<dbReference type="PANTHER" id="PTHR12835:SF5">
    <property type="entry name" value="BIOTIN--PROTEIN LIGASE"/>
    <property type="match status" value="1"/>
</dbReference>